<evidence type="ECO:0000313" key="3">
    <source>
        <dbReference type="Proteomes" id="UP000566819"/>
    </source>
</evidence>
<dbReference type="Gene3D" id="3.20.20.70">
    <property type="entry name" value="Aldolase class I"/>
    <property type="match status" value="1"/>
</dbReference>
<proteinExistence type="predicted"/>
<evidence type="ECO:0000256" key="1">
    <source>
        <dbReference type="SAM" id="MobiDB-lite"/>
    </source>
</evidence>
<reference evidence="2 3" key="1">
    <citation type="submission" date="2020-03" db="EMBL/GenBank/DDBJ databases">
        <title>Draft Genome Sequence of Cudoniella acicularis.</title>
        <authorList>
            <person name="Buettner E."/>
            <person name="Kellner H."/>
        </authorList>
    </citation>
    <scope>NUCLEOTIDE SEQUENCE [LARGE SCALE GENOMIC DNA]</scope>
    <source>
        <strain evidence="2 3">DSM 108380</strain>
    </source>
</reference>
<evidence type="ECO:0008006" key="4">
    <source>
        <dbReference type="Google" id="ProtNLM"/>
    </source>
</evidence>
<comment type="caution">
    <text evidence="2">The sequence shown here is derived from an EMBL/GenBank/DDBJ whole genome shotgun (WGS) entry which is preliminary data.</text>
</comment>
<feature type="region of interest" description="Disordered" evidence="1">
    <location>
        <begin position="190"/>
        <end position="217"/>
    </location>
</feature>
<sequence length="318" mass="36516">MGSAQLGTIEGIKGLVVLGHAGEGTFLTQEEQLWKPNELRIPIIRRERPELQILSCHDEYLLHTSFDVDGFLVGYGNIAPEPLLELLAAGIAKDYNASTTPVLPLSQRQIQYERREDSKGRVRAKEEGVYEEGEATVNKWFDTINDSIIYYVAHALDPRCKFTLIREQYDDLAPIIEEQVKEYWRENFPSRSRGQATGRQLQALERPAGEEDSTPRADDVDRFFNSDIVRHYVPCVDWHLQWYCANEFEFLDLALAARAIFAIPAAEVDVERLFSDGRDIIRDDIDKEKAKQAAVEQQRYQELFRPRQVTTVSEEPLN</sequence>
<feature type="compositionally biased region" description="Polar residues" evidence="1">
    <location>
        <begin position="190"/>
        <end position="200"/>
    </location>
</feature>
<dbReference type="InterPro" id="IPR012337">
    <property type="entry name" value="RNaseH-like_sf"/>
</dbReference>
<accession>A0A8H4RJE0</accession>
<feature type="compositionally biased region" description="Basic and acidic residues" evidence="1">
    <location>
        <begin position="207"/>
        <end position="217"/>
    </location>
</feature>
<dbReference type="EMBL" id="JAAMPI010000636">
    <property type="protein sequence ID" value="KAF4629724.1"/>
    <property type="molecule type" value="Genomic_DNA"/>
</dbReference>
<evidence type="ECO:0000313" key="2">
    <source>
        <dbReference type="EMBL" id="KAF4629724.1"/>
    </source>
</evidence>
<name>A0A8H4RJE0_9HELO</name>
<organism evidence="2 3">
    <name type="scientific">Cudoniella acicularis</name>
    <dbReference type="NCBI Taxonomy" id="354080"/>
    <lineage>
        <taxon>Eukaryota</taxon>
        <taxon>Fungi</taxon>
        <taxon>Dikarya</taxon>
        <taxon>Ascomycota</taxon>
        <taxon>Pezizomycotina</taxon>
        <taxon>Leotiomycetes</taxon>
        <taxon>Helotiales</taxon>
        <taxon>Tricladiaceae</taxon>
        <taxon>Cudoniella</taxon>
    </lineage>
</organism>
<protein>
    <recommendedName>
        <fullName evidence="4">HAT C-terminal dimerisation domain-containing protein</fullName>
    </recommendedName>
</protein>
<gene>
    <name evidence="2" type="ORF">G7Y89_g8420</name>
</gene>
<dbReference type="SUPFAM" id="SSF53098">
    <property type="entry name" value="Ribonuclease H-like"/>
    <property type="match status" value="1"/>
</dbReference>
<dbReference type="OrthoDB" id="191315at2759"/>
<dbReference type="AlphaFoldDB" id="A0A8H4RJE0"/>
<dbReference type="InterPro" id="IPR013785">
    <property type="entry name" value="Aldolase_TIM"/>
</dbReference>
<dbReference type="Proteomes" id="UP000566819">
    <property type="component" value="Unassembled WGS sequence"/>
</dbReference>
<keyword evidence="3" id="KW-1185">Reference proteome</keyword>